<protein>
    <recommendedName>
        <fullName evidence="3">TonB C-terminal domain-containing protein</fullName>
    </recommendedName>
</protein>
<evidence type="ECO:0000313" key="1">
    <source>
        <dbReference type="EMBL" id="PQJ75029.1"/>
    </source>
</evidence>
<evidence type="ECO:0000313" key="2">
    <source>
        <dbReference type="Proteomes" id="UP000237608"/>
    </source>
</evidence>
<comment type="caution">
    <text evidence="1">The sequence shown here is derived from an EMBL/GenBank/DDBJ whole genome shotgun (WGS) entry which is preliminary data.</text>
</comment>
<keyword evidence="2" id="KW-1185">Reference proteome</keyword>
<evidence type="ECO:0008006" key="3">
    <source>
        <dbReference type="Google" id="ProtNLM"/>
    </source>
</evidence>
<dbReference type="OrthoDB" id="1191002at2"/>
<sequence length="158" mass="18216">MFLRVFFVFFILIFCSACDYFPLSKKQQLLDLDTIINFNEVDFSPSFAMCDSLVEKEAKSTCFRTNIHQKIGEELQKQVFTIKDSIDEIVTVHLLIDNKGDVKLEQMEASEIIKEQLPSLDSLLAISVQNLPKIYPAIKRGIPVKTKYILPIRIQLKE</sequence>
<dbReference type="Proteomes" id="UP000237608">
    <property type="component" value="Unassembled WGS sequence"/>
</dbReference>
<gene>
    <name evidence="1" type="ORF">BTO13_07105</name>
</gene>
<proteinExistence type="predicted"/>
<dbReference type="EMBL" id="MSCL01000001">
    <property type="protein sequence ID" value="PQJ75029.1"/>
    <property type="molecule type" value="Genomic_DNA"/>
</dbReference>
<accession>A0A2S7WBM6</accession>
<dbReference type="AlphaFoldDB" id="A0A2S7WBM6"/>
<name>A0A2S7WBM6_9FLAO</name>
<reference evidence="1 2" key="1">
    <citation type="submission" date="2016-12" db="EMBL/GenBank/DDBJ databases">
        <title>Trade-off between light-utilization and light-protection in marine flavobacteria.</title>
        <authorList>
            <person name="Kumagai Y."/>
            <person name="Yoshizawa S."/>
            <person name="Kogure K."/>
            <person name="Iwasaki W."/>
        </authorList>
    </citation>
    <scope>NUCLEOTIDE SEQUENCE [LARGE SCALE GENOMIC DNA]</scope>
    <source>
        <strain evidence="1 2">KCTC 22729</strain>
    </source>
</reference>
<organism evidence="1 2">
    <name type="scientific">Polaribacter gangjinensis</name>
    <dbReference type="NCBI Taxonomy" id="574710"/>
    <lineage>
        <taxon>Bacteria</taxon>
        <taxon>Pseudomonadati</taxon>
        <taxon>Bacteroidota</taxon>
        <taxon>Flavobacteriia</taxon>
        <taxon>Flavobacteriales</taxon>
        <taxon>Flavobacteriaceae</taxon>
    </lineage>
</organism>